<dbReference type="PANTHER" id="PTHR11360:SF130">
    <property type="entry name" value="MAJOR FACILITATOR SUPERFAMILY (MFS) PROFILE DOMAIN-CONTAINING PROTEIN-RELATED"/>
    <property type="match status" value="1"/>
</dbReference>
<dbReference type="GO" id="GO:0016020">
    <property type="term" value="C:membrane"/>
    <property type="evidence" value="ECO:0007669"/>
    <property type="project" value="UniProtKB-SubCell"/>
</dbReference>
<feature type="transmembrane region" description="Helical" evidence="3">
    <location>
        <begin position="358"/>
        <end position="376"/>
    </location>
</feature>
<feature type="transmembrane region" description="Helical" evidence="3">
    <location>
        <begin position="192"/>
        <end position="212"/>
    </location>
</feature>
<feature type="transmembrane region" description="Helical" evidence="3">
    <location>
        <begin position="131"/>
        <end position="151"/>
    </location>
</feature>
<dbReference type="AlphaFoldDB" id="A0A060TIU0"/>
<feature type="transmembrane region" description="Helical" evidence="3">
    <location>
        <begin position="333"/>
        <end position="352"/>
    </location>
</feature>
<keyword evidence="3" id="KW-0812">Transmembrane</keyword>
<dbReference type="InterPro" id="IPR050327">
    <property type="entry name" value="Proton-linked_MCT"/>
</dbReference>
<dbReference type="EMBL" id="HG937694">
    <property type="protein sequence ID" value="CDP39081.1"/>
    <property type="molecule type" value="Genomic_DNA"/>
</dbReference>
<evidence type="ECO:0000256" key="3">
    <source>
        <dbReference type="SAM" id="Phobius"/>
    </source>
</evidence>
<feature type="transmembrane region" description="Helical" evidence="3">
    <location>
        <begin position="301"/>
        <end position="321"/>
    </location>
</feature>
<keyword evidence="3" id="KW-0472">Membrane</keyword>
<evidence type="ECO:0000256" key="1">
    <source>
        <dbReference type="ARBA" id="ARBA00004141"/>
    </source>
</evidence>
<sequence>MSVSRDDMNTSESDLDIEATQNVFEPVVVEDKKPELQPSHGLNLLEKIRTNESALPPGPAPDGGLKAWTQAMCGHFIVFNSWGYINGWGVFQSYYTENLPESSSAIAWIGGIQVFLLFFIGTFSGRLTDAGYFKILLVSGVIIQLVGIFMTSLCKEYYQIILAQGVCVGIGNGLTFCPTISVVAPYFDRKRGLAMAVVAAGSGTGGLVYPAVIRQLIPQIGFPWTVRVLGFITLATDIPCIILLKTRVPPRSTGPLVEFRAFKEFPYLFFSISMFFNFWGLYVVFFYLSTFARDQVGMPQASASNLVMILNGVGIPGRLIPNYIADRTIGMHNMFLPVCVGMVIVMYCWIAVHNVAGLYVYAVIYGFFGAGMQALFPGTLTTMAKDVRKTGIRVGMTFSVVSFAALTGSPIAGALVAEDNGGYLYAQLFAGTCMLIGTVLMFLSRWSKDWERTKRIMEENAHR</sequence>
<dbReference type="InterPro" id="IPR020846">
    <property type="entry name" value="MFS_dom"/>
</dbReference>
<feature type="transmembrane region" description="Helical" evidence="3">
    <location>
        <begin position="265"/>
        <end position="289"/>
    </location>
</feature>
<dbReference type="SUPFAM" id="SSF103473">
    <property type="entry name" value="MFS general substrate transporter"/>
    <property type="match status" value="1"/>
</dbReference>
<dbReference type="PhylomeDB" id="A0A060TIU0"/>
<reference evidence="5" key="1">
    <citation type="submission" date="2014-02" db="EMBL/GenBank/DDBJ databases">
        <authorList>
            <person name="Genoscope - CEA"/>
        </authorList>
    </citation>
    <scope>NUCLEOTIDE SEQUENCE</scope>
    <source>
        <strain evidence="5">LS3</strain>
    </source>
</reference>
<dbReference type="InterPro" id="IPR036259">
    <property type="entry name" value="MFS_trans_sf"/>
</dbReference>
<reference evidence="5" key="2">
    <citation type="submission" date="2014-06" db="EMBL/GenBank/DDBJ databases">
        <title>The complete genome of Blastobotrys (Arxula) adeninivorans LS3 - a yeast of biotechnological interest.</title>
        <authorList>
            <person name="Kunze G."/>
            <person name="Gaillardin C."/>
            <person name="Czernicka M."/>
            <person name="Durrens P."/>
            <person name="Martin T."/>
            <person name="Boer E."/>
            <person name="Gabaldon T."/>
            <person name="Cruz J."/>
            <person name="Talla E."/>
            <person name="Marck C."/>
            <person name="Goffeau A."/>
            <person name="Barbe V."/>
            <person name="Baret P."/>
            <person name="Baronian K."/>
            <person name="Beier S."/>
            <person name="Bleykasten C."/>
            <person name="Bode R."/>
            <person name="Casaregola S."/>
            <person name="Despons L."/>
            <person name="Fairhead C."/>
            <person name="Giersberg M."/>
            <person name="Gierski P."/>
            <person name="Hahnel U."/>
            <person name="Hartmann A."/>
            <person name="Jankowska D."/>
            <person name="Jubin C."/>
            <person name="Jung P."/>
            <person name="Lafontaine I."/>
            <person name="Leh-Louis V."/>
            <person name="Lemaire M."/>
            <person name="Marcet-Houben M."/>
            <person name="Mascher M."/>
            <person name="Morel G."/>
            <person name="Richard G.-F."/>
            <person name="Riechen J."/>
            <person name="Sacerdot C."/>
            <person name="Sarkar A."/>
            <person name="Savel G."/>
            <person name="Schacherer J."/>
            <person name="Sherman D."/>
            <person name="Straub M.-L."/>
            <person name="Stein N."/>
            <person name="Thierry A."/>
            <person name="Trautwein-Schult A."/>
            <person name="Westhof E."/>
            <person name="Worch S."/>
            <person name="Dujon B."/>
            <person name="Souciet J.-L."/>
            <person name="Wincker P."/>
            <person name="Scholz U."/>
            <person name="Neuveglise N."/>
        </authorList>
    </citation>
    <scope>NUCLEOTIDE SEQUENCE</scope>
    <source>
        <strain evidence="5">LS3</strain>
    </source>
</reference>
<dbReference type="PROSITE" id="PS50850">
    <property type="entry name" value="MFS"/>
    <property type="match status" value="1"/>
</dbReference>
<comment type="similarity">
    <text evidence="2">Belongs to the major facilitator superfamily. Monocarboxylate porter (TC 2.A.1.13) family.</text>
</comment>
<feature type="transmembrane region" description="Helical" evidence="3">
    <location>
        <begin position="224"/>
        <end position="244"/>
    </location>
</feature>
<organism evidence="5">
    <name type="scientific">Blastobotrys adeninivorans</name>
    <name type="common">Yeast</name>
    <name type="synonym">Arxula adeninivorans</name>
    <dbReference type="NCBI Taxonomy" id="409370"/>
    <lineage>
        <taxon>Eukaryota</taxon>
        <taxon>Fungi</taxon>
        <taxon>Dikarya</taxon>
        <taxon>Ascomycota</taxon>
        <taxon>Saccharomycotina</taxon>
        <taxon>Dipodascomycetes</taxon>
        <taxon>Dipodascales</taxon>
        <taxon>Trichomonascaceae</taxon>
        <taxon>Blastobotrys</taxon>
    </lineage>
</organism>
<dbReference type="PANTHER" id="PTHR11360">
    <property type="entry name" value="MONOCARBOXYLATE TRANSPORTER"/>
    <property type="match status" value="1"/>
</dbReference>
<protein>
    <submittedName>
        <fullName evidence="5">ARAD1D49390p</fullName>
    </submittedName>
</protein>
<feature type="domain" description="Major facilitator superfamily (MFS) profile" evidence="4">
    <location>
        <begin position="67"/>
        <end position="449"/>
    </location>
</feature>
<dbReference type="GO" id="GO:0022857">
    <property type="term" value="F:transmembrane transporter activity"/>
    <property type="evidence" value="ECO:0007669"/>
    <property type="project" value="InterPro"/>
</dbReference>
<keyword evidence="3" id="KW-1133">Transmembrane helix</keyword>
<name>A0A060TIU0_BLAAD</name>
<feature type="transmembrane region" description="Helical" evidence="3">
    <location>
        <begin position="397"/>
        <end position="417"/>
    </location>
</feature>
<evidence type="ECO:0000313" key="5">
    <source>
        <dbReference type="EMBL" id="CDP39081.1"/>
    </source>
</evidence>
<evidence type="ECO:0000259" key="4">
    <source>
        <dbReference type="PROSITE" id="PS50850"/>
    </source>
</evidence>
<feature type="transmembrane region" description="Helical" evidence="3">
    <location>
        <begin position="157"/>
        <end position="180"/>
    </location>
</feature>
<comment type="subcellular location">
    <subcellularLocation>
        <location evidence="1">Membrane</location>
        <topology evidence="1">Multi-pass membrane protein</topology>
    </subcellularLocation>
</comment>
<evidence type="ECO:0000256" key="2">
    <source>
        <dbReference type="ARBA" id="ARBA00006727"/>
    </source>
</evidence>
<dbReference type="CDD" id="cd17352">
    <property type="entry name" value="MFS_MCT_SLC16"/>
    <property type="match status" value="1"/>
</dbReference>
<feature type="transmembrane region" description="Helical" evidence="3">
    <location>
        <begin position="105"/>
        <end position="124"/>
    </location>
</feature>
<dbReference type="Gene3D" id="1.20.1250.20">
    <property type="entry name" value="MFS general substrate transporter like domains"/>
    <property type="match status" value="2"/>
</dbReference>
<feature type="transmembrane region" description="Helical" evidence="3">
    <location>
        <begin position="423"/>
        <end position="443"/>
    </location>
</feature>
<dbReference type="InterPro" id="IPR011701">
    <property type="entry name" value="MFS"/>
</dbReference>
<proteinExistence type="inferred from homology"/>
<dbReference type="Pfam" id="PF07690">
    <property type="entry name" value="MFS_1"/>
    <property type="match status" value="1"/>
</dbReference>
<gene>
    <name evidence="5" type="ORF">GNLVRS02_ARAD1D49390g</name>
</gene>
<accession>A0A060TIU0</accession>